<sequence>MSTRLDALRIEKDNVVAEYRRRHRTDAKGVKKFDSYLTCLCDFDQYFKYPSLAKWLGEMPWQNYYFFHAVDSPPTVDDVKTYLLEKDERRAFTVITIDELFTNFNKASRDRPVGAFTHCLYELMLQKVKNSKYPNFTMDHLIVTGIDDYTSDDGYKEICKLLHLNNLKEYYDEAMPNLKVNAAKVKFIFTCTELPEMMLWRLAEDLIEKIIIEPDTINKDQRETYRYALAMAAAEDWVKMTVNCTSEVESRIQTVLNAVDSQVKDVLTTKLTYNLQKKLRRWYPNWRVCGMEVEPTWRFTVPCVVYQKLERWYLMFYAPLEWSDRIQFLEDVAYDCGSDNDEVMNRFKEIKTNQNANNLNSIEHDLNTVLGYPISIYPHQNSAGIHDRAILVKHRETYLSINVALKNGFKELPSAC</sequence>
<evidence type="ECO:0000313" key="1">
    <source>
        <dbReference type="Proteomes" id="UP000492821"/>
    </source>
</evidence>
<dbReference type="WBParaSite" id="Pan_g11031.t1">
    <property type="protein sequence ID" value="Pan_g11031.t1"/>
    <property type="gene ID" value="Pan_g11031"/>
</dbReference>
<organism evidence="1 2">
    <name type="scientific">Panagrellus redivivus</name>
    <name type="common">Microworm</name>
    <dbReference type="NCBI Taxonomy" id="6233"/>
    <lineage>
        <taxon>Eukaryota</taxon>
        <taxon>Metazoa</taxon>
        <taxon>Ecdysozoa</taxon>
        <taxon>Nematoda</taxon>
        <taxon>Chromadorea</taxon>
        <taxon>Rhabditida</taxon>
        <taxon>Tylenchina</taxon>
        <taxon>Panagrolaimomorpha</taxon>
        <taxon>Panagrolaimoidea</taxon>
        <taxon>Panagrolaimidae</taxon>
        <taxon>Panagrellus</taxon>
    </lineage>
</organism>
<protein>
    <submittedName>
        <fullName evidence="2">Uncharacterized protein</fullName>
    </submittedName>
</protein>
<reference evidence="2" key="2">
    <citation type="submission" date="2020-10" db="UniProtKB">
        <authorList>
            <consortium name="WormBaseParasite"/>
        </authorList>
    </citation>
    <scope>IDENTIFICATION</scope>
</reference>
<dbReference type="AlphaFoldDB" id="A0A7E4UNZ1"/>
<accession>A0A7E4UNZ1</accession>
<name>A0A7E4UNZ1_PANRE</name>
<reference evidence="1" key="1">
    <citation type="journal article" date="2013" name="Genetics">
        <title>The draft genome and transcriptome of Panagrellus redivivus are shaped by the harsh demands of a free-living lifestyle.</title>
        <authorList>
            <person name="Srinivasan J."/>
            <person name="Dillman A.R."/>
            <person name="Macchietto M.G."/>
            <person name="Heikkinen L."/>
            <person name="Lakso M."/>
            <person name="Fracchia K.M."/>
            <person name="Antoshechkin I."/>
            <person name="Mortazavi A."/>
            <person name="Wong G."/>
            <person name="Sternberg P.W."/>
        </authorList>
    </citation>
    <scope>NUCLEOTIDE SEQUENCE [LARGE SCALE GENOMIC DNA]</scope>
    <source>
        <strain evidence="1">MT8872</strain>
    </source>
</reference>
<evidence type="ECO:0000313" key="2">
    <source>
        <dbReference type="WBParaSite" id="Pan_g11031.t1"/>
    </source>
</evidence>
<dbReference type="Proteomes" id="UP000492821">
    <property type="component" value="Unassembled WGS sequence"/>
</dbReference>
<proteinExistence type="predicted"/>
<keyword evidence="1" id="KW-1185">Reference proteome</keyword>